<dbReference type="SUPFAM" id="SSF63825">
    <property type="entry name" value="YWTD domain"/>
    <property type="match status" value="1"/>
</dbReference>
<gene>
    <name evidence="2" type="ORF">HGP29_12645</name>
</gene>
<dbReference type="InterPro" id="IPR017481">
    <property type="entry name" value="CHP03032"/>
</dbReference>
<feature type="domain" description="Conserved hypothetical protein CHP03032" evidence="1">
    <location>
        <begin position="11"/>
        <end position="327"/>
    </location>
</feature>
<dbReference type="AlphaFoldDB" id="A0A7X8SKS2"/>
<dbReference type="RefSeq" id="WP_168882771.1">
    <property type="nucleotide sequence ID" value="NZ_JABAIL010000003.1"/>
</dbReference>
<comment type="caution">
    <text evidence="2">The sequence shown here is derived from an EMBL/GenBank/DDBJ whole genome shotgun (WGS) entry which is preliminary data.</text>
</comment>
<protein>
    <submittedName>
        <fullName evidence="2">TIGR03032 family protein</fullName>
    </submittedName>
</protein>
<organism evidence="2 3">
    <name type="scientific">Flammeovirga agarivorans</name>
    <dbReference type="NCBI Taxonomy" id="2726742"/>
    <lineage>
        <taxon>Bacteria</taxon>
        <taxon>Pseudomonadati</taxon>
        <taxon>Bacteroidota</taxon>
        <taxon>Cytophagia</taxon>
        <taxon>Cytophagales</taxon>
        <taxon>Flammeovirgaceae</taxon>
        <taxon>Flammeovirga</taxon>
    </lineage>
</organism>
<name>A0A7X8SKS2_9BACT</name>
<evidence type="ECO:0000259" key="1">
    <source>
        <dbReference type="Pfam" id="PF16261"/>
    </source>
</evidence>
<evidence type="ECO:0000313" key="3">
    <source>
        <dbReference type="Proteomes" id="UP000585050"/>
    </source>
</evidence>
<proteinExistence type="predicted"/>
<dbReference type="EMBL" id="JABAIL010000003">
    <property type="protein sequence ID" value="NLR92066.1"/>
    <property type="molecule type" value="Genomic_DNA"/>
</dbReference>
<dbReference type="Proteomes" id="UP000585050">
    <property type="component" value="Unassembled WGS sequence"/>
</dbReference>
<accession>A0A7X8SKS2</accession>
<sequence>MKPFACHYSPQVPELLHKLGCTIALSTYQAGKLIYLSSENGTVIHQLPRTFDKPMGIGLNHDASKIALACKDEVMIFSNSKELAKHYPKKTNQYDAMYLPRVSYKTNFLDIHDIEFGDDGIYGINTLFSCVMKLSEEFSFEEYWKPKFITELVSEDRCHLNGMALENGKPKYVTCFNNGNTFQSWRDQLINHGSILDVDTNEVVNNTLSMPHSPRLIKNQMIVLESAKGYLSHIELSNGKKQVLLELGGFVRGMDHIGDYLFVGLSRLRENSSSFKKLIPYLSRNRSGLIIIHLPTLSVQGEIIYQNSVYEIYDLKILRGITKPNILSDKNEESKKAVTTQSASYWAK</sequence>
<reference evidence="2 3" key="1">
    <citation type="submission" date="2020-04" db="EMBL/GenBank/DDBJ databases">
        <title>Flammeovirga sp. SR4, a novel species isolated from seawater.</title>
        <authorList>
            <person name="Wang X."/>
        </authorList>
    </citation>
    <scope>NUCLEOTIDE SEQUENCE [LARGE SCALE GENOMIC DNA]</scope>
    <source>
        <strain evidence="2 3">SR4</strain>
    </source>
</reference>
<dbReference type="NCBIfam" id="TIGR03032">
    <property type="entry name" value="TIGR03032 family protein"/>
    <property type="match status" value="1"/>
</dbReference>
<keyword evidence="3" id="KW-1185">Reference proteome</keyword>
<evidence type="ECO:0000313" key="2">
    <source>
        <dbReference type="EMBL" id="NLR92066.1"/>
    </source>
</evidence>
<dbReference type="Pfam" id="PF16261">
    <property type="entry name" value="DUF4915"/>
    <property type="match status" value="1"/>
</dbReference>